<dbReference type="OrthoDB" id="185373at2759"/>
<name>A0A2I0WB57_9ASPA</name>
<reference evidence="3 4" key="1">
    <citation type="journal article" date="2016" name="Sci. Rep.">
        <title>The Dendrobium catenatum Lindl. genome sequence provides insights into polysaccharide synthase, floral development and adaptive evolution.</title>
        <authorList>
            <person name="Zhang G.Q."/>
            <person name="Xu Q."/>
            <person name="Bian C."/>
            <person name="Tsai W.C."/>
            <person name="Yeh C.M."/>
            <person name="Liu K.W."/>
            <person name="Yoshida K."/>
            <person name="Zhang L.S."/>
            <person name="Chang S.B."/>
            <person name="Chen F."/>
            <person name="Shi Y."/>
            <person name="Su Y.Y."/>
            <person name="Zhang Y.Q."/>
            <person name="Chen L.J."/>
            <person name="Yin Y."/>
            <person name="Lin M."/>
            <person name="Huang H."/>
            <person name="Deng H."/>
            <person name="Wang Z.W."/>
            <person name="Zhu S.L."/>
            <person name="Zhao X."/>
            <person name="Deng C."/>
            <person name="Niu S.C."/>
            <person name="Huang J."/>
            <person name="Wang M."/>
            <person name="Liu G.H."/>
            <person name="Yang H.J."/>
            <person name="Xiao X.J."/>
            <person name="Hsiao Y.Y."/>
            <person name="Wu W.L."/>
            <person name="Chen Y.Y."/>
            <person name="Mitsuda N."/>
            <person name="Ohme-Takagi M."/>
            <person name="Luo Y.B."/>
            <person name="Van de Peer Y."/>
            <person name="Liu Z.J."/>
        </authorList>
    </citation>
    <scope>NUCLEOTIDE SEQUENCE [LARGE SCALE GENOMIC DNA]</scope>
    <source>
        <tissue evidence="3">The whole plant</tissue>
    </source>
</reference>
<sequence length="498" mass="55387">MTSIGDQLAAACLRHVLQLLHDRTARHRLPEILSHVLRRQLHLFSPSLLSTLAAASSSIRHPYFARRLLILSPSPDLPLFNAAIKSLSFFPSHQPFFLFSLLRSAGLRPDRQTFAPLLKSCSLLPSLQPGTAIHATALLAGFSDHSAVAIQLVELYAQFGCMAEAYNVFVKLPHREIVVWNLMINGFCKRNDFESAFHLFRQMSSRNIVTWNTILAGVSRAGYDSKAVGMFLEMWESGIDPDDATVVTILPICARTGNSDLGRKIHFYAEKKGLLISAINVGNSLIDMYSKCAELESARRVFDEMPQRNVVTWNTMINGLAINGHGLLGLQVFDEMLERGFPSPNSSTFVSVLGCCTHAGMVERGKELIRAMPSEYKIKPRLEHYGCLVDLLGRCGRTREALVLIKGMPMKPTAEIWGALLSACRNNGDAEVGEKAATKLMEVEPENSGNFVLMANLYAETGRWEEAEKVWSVMRGIRVWKNTAQSAVELAAEFYLFK</sequence>
<dbReference type="InterPro" id="IPR002885">
    <property type="entry name" value="PPR_rpt"/>
</dbReference>
<dbReference type="Pfam" id="PF20431">
    <property type="entry name" value="E_motif"/>
    <property type="match status" value="1"/>
</dbReference>
<evidence type="ECO:0000256" key="1">
    <source>
        <dbReference type="ARBA" id="ARBA00022737"/>
    </source>
</evidence>
<dbReference type="InterPro" id="IPR046960">
    <property type="entry name" value="PPR_At4g14850-like_plant"/>
</dbReference>
<gene>
    <name evidence="3" type="primary">PCMP-E70</name>
    <name evidence="3" type="ORF">MA16_Dca016640</name>
</gene>
<dbReference type="Gene3D" id="1.25.40.10">
    <property type="entry name" value="Tetratricopeptide repeat domain"/>
    <property type="match status" value="2"/>
</dbReference>
<feature type="repeat" description="PPR" evidence="2">
    <location>
        <begin position="176"/>
        <end position="210"/>
    </location>
</feature>
<dbReference type="Proteomes" id="UP000233837">
    <property type="component" value="Unassembled WGS sequence"/>
</dbReference>
<dbReference type="InterPro" id="IPR011990">
    <property type="entry name" value="TPR-like_helical_dom_sf"/>
</dbReference>
<dbReference type="Pfam" id="PF13041">
    <property type="entry name" value="PPR_2"/>
    <property type="match status" value="2"/>
</dbReference>
<dbReference type="InterPro" id="IPR046848">
    <property type="entry name" value="E_motif"/>
</dbReference>
<dbReference type="GO" id="GO:0009451">
    <property type="term" value="P:RNA modification"/>
    <property type="evidence" value="ECO:0007669"/>
    <property type="project" value="InterPro"/>
</dbReference>
<evidence type="ECO:0000313" key="4">
    <source>
        <dbReference type="Proteomes" id="UP000233837"/>
    </source>
</evidence>
<dbReference type="PROSITE" id="PS51375">
    <property type="entry name" value="PPR"/>
    <property type="match status" value="2"/>
</dbReference>
<proteinExistence type="predicted"/>
<dbReference type="EMBL" id="KZ502797">
    <property type="protein sequence ID" value="PKU72895.1"/>
    <property type="molecule type" value="Genomic_DNA"/>
</dbReference>
<dbReference type="FunFam" id="1.25.40.10:FF:000242">
    <property type="entry name" value="Pentatricopeptide repeat-containing protein"/>
    <property type="match status" value="1"/>
</dbReference>
<dbReference type="AlphaFoldDB" id="A0A2I0WB57"/>
<keyword evidence="1" id="KW-0677">Repeat</keyword>
<reference evidence="3 4" key="2">
    <citation type="journal article" date="2017" name="Nature">
        <title>The Apostasia genome and the evolution of orchids.</title>
        <authorList>
            <person name="Zhang G.Q."/>
            <person name="Liu K.W."/>
            <person name="Li Z."/>
            <person name="Lohaus R."/>
            <person name="Hsiao Y.Y."/>
            <person name="Niu S.C."/>
            <person name="Wang J.Y."/>
            <person name="Lin Y.C."/>
            <person name="Xu Q."/>
            <person name="Chen L.J."/>
            <person name="Yoshida K."/>
            <person name="Fujiwara S."/>
            <person name="Wang Z.W."/>
            <person name="Zhang Y.Q."/>
            <person name="Mitsuda N."/>
            <person name="Wang M."/>
            <person name="Liu G.H."/>
            <person name="Pecoraro L."/>
            <person name="Huang H.X."/>
            <person name="Xiao X.J."/>
            <person name="Lin M."/>
            <person name="Wu X.Y."/>
            <person name="Wu W.L."/>
            <person name="Chen Y.Y."/>
            <person name="Chang S.B."/>
            <person name="Sakamoto S."/>
            <person name="Ohme-Takagi M."/>
            <person name="Yagi M."/>
            <person name="Zeng S.J."/>
            <person name="Shen C.Y."/>
            <person name="Yeh C.M."/>
            <person name="Luo Y.B."/>
            <person name="Tsai W.C."/>
            <person name="Van de Peer Y."/>
            <person name="Liu Z.J."/>
        </authorList>
    </citation>
    <scope>NUCLEOTIDE SEQUENCE [LARGE SCALE GENOMIC DNA]</scope>
    <source>
        <tissue evidence="3">The whole plant</tissue>
    </source>
</reference>
<dbReference type="PANTHER" id="PTHR47926:SF540">
    <property type="entry name" value="PENTATRICOPEPTIDE REPEAT-CONTAINING PROTEIN"/>
    <property type="match status" value="1"/>
</dbReference>
<keyword evidence="4" id="KW-1185">Reference proteome</keyword>
<dbReference type="Pfam" id="PF01535">
    <property type="entry name" value="PPR"/>
    <property type="match status" value="2"/>
</dbReference>
<evidence type="ECO:0000313" key="3">
    <source>
        <dbReference type="EMBL" id="PKU72895.1"/>
    </source>
</evidence>
<dbReference type="GO" id="GO:0003723">
    <property type="term" value="F:RNA binding"/>
    <property type="evidence" value="ECO:0007669"/>
    <property type="project" value="InterPro"/>
</dbReference>
<dbReference type="NCBIfam" id="TIGR00756">
    <property type="entry name" value="PPR"/>
    <property type="match status" value="4"/>
</dbReference>
<accession>A0A2I0WB57</accession>
<organism evidence="3 4">
    <name type="scientific">Dendrobium catenatum</name>
    <dbReference type="NCBI Taxonomy" id="906689"/>
    <lineage>
        <taxon>Eukaryota</taxon>
        <taxon>Viridiplantae</taxon>
        <taxon>Streptophyta</taxon>
        <taxon>Embryophyta</taxon>
        <taxon>Tracheophyta</taxon>
        <taxon>Spermatophyta</taxon>
        <taxon>Magnoliopsida</taxon>
        <taxon>Liliopsida</taxon>
        <taxon>Asparagales</taxon>
        <taxon>Orchidaceae</taxon>
        <taxon>Epidendroideae</taxon>
        <taxon>Malaxideae</taxon>
        <taxon>Dendrobiinae</taxon>
        <taxon>Dendrobium</taxon>
    </lineage>
</organism>
<dbReference type="PANTHER" id="PTHR47926">
    <property type="entry name" value="PENTATRICOPEPTIDE REPEAT-CONTAINING PROTEIN"/>
    <property type="match status" value="1"/>
</dbReference>
<protein>
    <submittedName>
        <fullName evidence="3">Pentatricopeptide repeat-containing protein</fullName>
    </submittedName>
</protein>
<evidence type="ECO:0000256" key="2">
    <source>
        <dbReference type="PROSITE-ProRule" id="PRU00708"/>
    </source>
</evidence>
<feature type="repeat" description="PPR" evidence="2">
    <location>
        <begin position="309"/>
        <end position="343"/>
    </location>
</feature>